<dbReference type="PROSITE" id="PS51257">
    <property type="entry name" value="PROKAR_LIPOPROTEIN"/>
    <property type="match status" value="1"/>
</dbReference>
<accession>A0A5J4S7F9</accession>
<dbReference type="AlphaFoldDB" id="A0A5J4S7F9"/>
<gene>
    <name evidence="2" type="ORF">EZS27_010210</name>
</gene>
<comment type="caution">
    <text evidence="2">The sequence shown here is derived from an EMBL/GenBank/DDBJ whole genome shotgun (WGS) entry which is preliminary data.</text>
</comment>
<evidence type="ECO:0000256" key="1">
    <source>
        <dbReference type="SAM" id="MobiDB-lite"/>
    </source>
</evidence>
<dbReference type="EMBL" id="SNRY01000350">
    <property type="protein sequence ID" value="KAA6342007.1"/>
    <property type="molecule type" value="Genomic_DNA"/>
</dbReference>
<feature type="region of interest" description="Disordered" evidence="1">
    <location>
        <begin position="382"/>
        <end position="406"/>
    </location>
</feature>
<evidence type="ECO:0000313" key="2">
    <source>
        <dbReference type="EMBL" id="KAA6342007.1"/>
    </source>
</evidence>
<sequence>MRKRFLTQFLTVALLSLGFVACDNDDSVDQPIVVDLSIQVEFASEYRGISLTDLSLEGVTINFGETELKTDVDGKAAVSVDAGSYQFSATANRLIEAQNEEGSNGNWFINFQGTKLAEVSKDAASITITLNGTGTPEFTAFGSIVFTSDVIHVDTLGAELDIRPLFTPSLAPGDARQFALTFEVIEQPKKKETGNSNTGDWISIPDVYQFQEDGYTLEAIKSLPNAFIYNGTSREVSPAVVRATLTADNQIIAIKDVGVVQDKVPVELIAIELVEDPASTGSIQSRLIPGTNTFTVGLPYTPSASGATGCSVTKSGTFKGTYSDGTINTNLADKLGTLDIDHEPQPGDPEYREGGSWTSGLYMWYDKFIVLEAENSDKSPIAGAAEANSGKTKADNTGRPISSNMTYSNGRVNAEQFYIGDPENNPTNIVGETGTFYVYPYGTSRDDFRTLKLTTKTVLVTGITQSPESFILAASPVRRFKVDTQTAIQAAFYAYTTVSEGPARPYSSSGGAEGDNGYMLVVAGSWNQYDGGDILEGIITSTAQKNNSLLKPDQNVNTVLDNYAGLYQVQLSAKGKTAPANTTVTFKVCPKKQFTNGVSNPLWTVDVVTKIYAE</sequence>
<organism evidence="2">
    <name type="scientific">termite gut metagenome</name>
    <dbReference type="NCBI Taxonomy" id="433724"/>
    <lineage>
        <taxon>unclassified sequences</taxon>
        <taxon>metagenomes</taxon>
        <taxon>organismal metagenomes</taxon>
    </lineage>
</organism>
<name>A0A5J4S7F9_9ZZZZ</name>
<reference evidence="2" key="1">
    <citation type="submission" date="2019-03" db="EMBL/GenBank/DDBJ databases">
        <title>Single cell metagenomics reveals metabolic interactions within the superorganism composed of flagellate Streblomastix strix and complex community of Bacteroidetes bacteria on its surface.</title>
        <authorList>
            <person name="Treitli S.C."/>
            <person name="Kolisko M."/>
            <person name="Husnik F."/>
            <person name="Keeling P."/>
            <person name="Hampl V."/>
        </authorList>
    </citation>
    <scope>NUCLEOTIDE SEQUENCE</scope>
    <source>
        <strain evidence="2">STM</strain>
    </source>
</reference>
<proteinExistence type="predicted"/>
<protein>
    <submittedName>
        <fullName evidence="2">Uncharacterized protein</fullName>
    </submittedName>
</protein>